<sequence length="93" mass="10074">MSALVKDLLKGDQHDKNSDGGDHRRAAREPQAGGDVGDDSQGQRRDKRQGKCLPHLLKIVSRFGALVAVFWRILLAPTTPIVAFASAARPGCR</sequence>
<dbReference type="Proteomes" id="UP000298030">
    <property type="component" value="Unassembled WGS sequence"/>
</dbReference>
<gene>
    <name evidence="2" type="ORF">FA13DRAFT_19356</name>
</gene>
<accession>A0A4Y7U1P0</accession>
<dbReference type="AlphaFoldDB" id="A0A4Y7U1P0"/>
<proteinExistence type="predicted"/>
<organism evidence="2 3">
    <name type="scientific">Coprinellus micaceus</name>
    <name type="common">Glistening ink-cap mushroom</name>
    <name type="synonym">Coprinus micaceus</name>
    <dbReference type="NCBI Taxonomy" id="71717"/>
    <lineage>
        <taxon>Eukaryota</taxon>
        <taxon>Fungi</taxon>
        <taxon>Dikarya</taxon>
        <taxon>Basidiomycota</taxon>
        <taxon>Agaricomycotina</taxon>
        <taxon>Agaricomycetes</taxon>
        <taxon>Agaricomycetidae</taxon>
        <taxon>Agaricales</taxon>
        <taxon>Agaricineae</taxon>
        <taxon>Psathyrellaceae</taxon>
        <taxon>Coprinellus</taxon>
    </lineage>
</organism>
<feature type="compositionally biased region" description="Basic and acidic residues" evidence="1">
    <location>
        <begin position="7"/>
        <end position="28"/>
    </location>
</feature>
<reference evidence="2 3" key="1">
    <citation type="journal article" date="2019" name="Nat. Ecol. Evol.">
        <title>Megaphylogeny resolves global patterns of mushroom evolution.</title>
        <authorList>
            <person name="Varga T."/>
            <person name="Krizsan K."/>
            <person name="Foldi C."/>
            <person name="Dima B."/>
            <person name="Sanchez-Garcia M."/>
            <person name="Sanchez-Ramirez S."/>
            <person name="Szollosi G.J."/>
            <person name="Szarkandi J.G."/>
            <person name="Papp V."/>
            <person name="Albert L."/>
            <person name="Andreopoulos W."/>
            <person name="Angelini C."/>
            <person name="Antonin V."/>
            <person name="Barry K.W."/>
            <person name="Bougher N.L."/>
            <person name="Buchanan P."/>
            <person name="Buyck B."/>
            <person name="Bense V."/>
            <person name="Catcheside P."/>
            <person name="Chovatia M."/>
            <person name="Cooper J."/>
            <person name="Damon W."/>
            <person name="Desjardin D."/>
            <person name="Finy P."/>
            <person name="Geml J."/>
            <person name="Haridas S."/>
            <person name="Hughes K."/>
            <person name="Justo A."/>
            <person name="Karasinski D."/>
            <person name="Kautmanova I."/>
            <person name="Kiss B."/>
            <person name="Kocsube S."/>
            <person name="Kotiranta H."/>
            <person name="LaButti K.M."/>
            <person name="Lechner B.E."/>
            <person name="Liimatainen K."/>
            <person name="Lipzen A."/>
            <person name="Lukacs Z."/>
            <person name="Mihaltcheva S."/>
            <person name="Morgado L.N."/>
            <person name="Niskanen T."/>
            <person name="Noordeloos M.E."/>
            <person name="Ohm R.A."/>
            <person name="Ortiz-Santana B."/>
            <person name="Ovrebo C."/>
            <person name="Racz N."/>
            <person name="Riley R."/>
            <person name="Savchenko A."/>
            <person name="Shiryaev A."/>
            <person name="Soop K."/>
            <person name="Spirin V."/>
            <person name="Szebenyi C."/>
            <person name="Tomsovsky M."/>
            <person name="Tulloss R.E."/>
            <person name="Uehling J."/>
            <person name="Grigoriev I.V."/>
            <person name="Vagvolgyi C."/>
            <person name="Papp T."/>
            <person name="Martin F.M."/>
            <person name="Miettinen O."/>
            <person name="Hibbett D.S."/>
            <person name="Nagy L.G."/>
        </authorList>
    </citation>
    <scope>NUCLEOTIDE SEQUENCE [LARGE SCALE GENOMIC DNA]</scope>
    <source>
        <strain evidence="2 3">FP101781</strain>
    </source>
</reference>
<evidence type="ECO:0000256" key="1">
    <source>
        <dbReference type="SAM" id="MobiDB-lite"/>
    </source>
</evidence>
<evidence type="ECO:0000313" key="2">
    <source>
        <dbReference type="EMBL" id="TEB39712.1"/>
    </source>
</evidence>
<comment type="caution">
    <text evidence="2">The sequence shown here is derived from an EMBL/GenBank/DDBJ whole genome shotgun (WGS) entry which is preliminary data.</text>
</comment>
<feature type="region of interest" description="Disordered" evidence="1">
    <location>
        <begin position="1"/>
        <end position="49"/>
    </location>
</feature>
<keyword evidence="3" id="KW-1185">Reference proteome</keyword>
<name>A0A4Y7U1P0_COPMI</name>
<dbReference type="EMBL" id="QPFP01000001">
    <property type="protein sequence ID" value="TEB39712.1"/>
    <property type="molecule type" value="Genomic_DNA"/>
</dbReference>
<evidence type="ECO:0000313" key="3">
    <source>
        <dbReference type="Proteomes" id="UP000298030"/>
    </source>
</evidence>
<protein>
    <submittedName>
        <fullName evidence="2">Uncharacterized protein</fullName>
    </submittedName>
</protein>